<dbReference type="OMA" id="APIHKVY"/>
<organism evidence="2 3">
    <name type="scientific">Gasterosteus aculeatus aculeatus</name>
    <name type="common">three-spined stickleback</name>
    <dbReference type="NCBI Taxonomy" id="481459"/>
    <lineage>
        <taxon>Eukaryota</taxon>
        <taxon>Metazoa</taxon>
        <taxon>Chordata</taxon>
        <taxon>Craniata</taxon>
        <taxon>Vertebrata</taxon>
        <taxon>Euteleostomi</taxon>
        <taxon>Actinopterygii</taxon>
        <taxon>Neopterygii</taxon>
        <taxon>Teleostei</taxon>
        <taxon>Neoteleostei</taxon>
        <taxon>Acanthomorphata</taxon>
        <taxon>Eupercaria</taxon>
        <taxon>Perciformes</taxon>
        <taxon>Cottioidei</taxon>
        <taxon>Gasterosteales</taxon>
        <taxon>Gasterosteidae</taxon>
        <taxon>Gasterosteus</taxon>
    </lineage>
</organism>
<dbReference type="NCBIfam" id="NF008747">
    <property type="entry name" value="PRK11780.1"/>
    <property type="match status" value="2"/>
</dbReference>
<dbReference type="SUPFAM" id="SSF52317">
    <property type="entry name" value="Class I glutamine amidotransferase-like"/>
    <property type="match status" value="2"/>
</dbReference>
<dbReference type="GeneTree" id="ENSGT00390000003706"/>
<dbReference type="Pfam" id="PF01965">
    <property type="entry name" value="DJ-1_PfpI"/>
    <property type="match status" value="2"/>
</dbReference>
<dbReference type="PANTHER" id="PTHR10224">
    <property type="entry name" value="ES1 PROTEIN HOMOLOG, MITOCHONDRIAL"/>
    <property type="match status" value="1"/>
</dbReference>
<dbReference type="eggNOG" id="ENOG502QQFM">
    <property type="taxonomic scope" value="Eukaryota"/>
</dbReference>
<evidence type="ECO:0000313" key="3">
    <source>
        <dbReference type="Proteomes" id="UP000007635"/>
    </source>
</evidence>
<reference evidence="2 3" key="1">
    <citation type="journal article" date="2021" name="G3 (Bethesda)">
        <title>Improved contiguity of the threespine stickleback genome using long-read sequencing.</title>
        <authorList>
            <person name="Nath S."/>
            <person name="Shaw D.E."/>
            <person name="White M.A."/>
        </authorList>
    </citation>
    <scope>NUCLEOTIDE SEQUENCE [LARGE SCALE GENOMIC DNA]</scope>
    <source>
        <strain evidence="2 3">Lake Benthic</strain>
    </source>
</reference>
<dbReference type="Ensembl" id="ENSGACT00000024176.2">
    <property type="protein sequence ID" value="ENSGACP00000024129.2"/>
    <property type="gene ID" value="ENSGACG00000018249.2"/>
</dbReference>
<accession>G3Q2N0</accession>
<evidence type="ECO:0000313" key="2">
    <source>
        <dbReference type="Ensembl" id="ENSGACP00000024129.2"/>
    </source>
</evidence>
<dbReference type="FunCoup" id="G3Q2N0">
    <property type="interactions" value="1"/>
</dbReference>
<dbReference type="Bgee" id="ENSGACG00000018254">
    <property type="expression patterns" value="Expressed in intestinal epithelial cell and 6 other cell types or tissues"/>
</dbReference>
<proteinExistence type="predicted"/>
<keyword evidence="3" id="KW-1185">Reference proteome</keyword>
<dbReference type="PANTHER" id="PTHR10224:SF11">
    <property type="entry name" value="ES1 PROTEIN HOMOLOG, MITOCHONDRIAL"/>
    <property type="match status" value="1"/>
</dbReference>
<dbReference type="InterPro" id="IPR002818">
    <property type="entry name" value="DJ-1/PfpI"/>
</dbReference>
<dbReference type="Gene3D" id="3.40.50.880">
    <property type="match status" value="2"/>
</dbReference>
<dbReference type="AlphaFoldDB" id="G3Q2N0"/>
<reference evidence="2" key="3">
    <citation type="submission" date="2025-09" db="UniProtKB">
        <authorList>
            <consortium name="Ensembl"/>
        </authorList>
    </citation>
    <scope>IDENTIFICATION</scope>
</reference>
<dbReference type="Proteomes" id="UP000007635">
    <property type="component" value="Chromosome IV"/>
</dbReference>
<name>G3Q2N0_GASAC</name>
<feature type="domain" description="DJ-1/PfpI" evidence="1">
    <location>
        <begin position="15"/>
        <end position="164"/>
    </location>
</feature>
<evidence type="ECO:0000259" key="1">
    <source>
        <dbReference type="Pfam" id="PF01965"/>
    </source>
</evidence>
<sequence>MSKRVAVILSGCGVYDGTEIHEASAVLVHLSRAGAKVQMFAPNSDQMHVVNHCEGKPTEEKRNVLQESARIARGDVADLAKLDVSAFDAVIIPGGFGVAKNLSDWAVKNKAFTIQPQLEKIIKAFHKAGKPLGMCCIASVLAAKVLPGCELTVGADKECDMWPYAQTACAMKEMGCKHVNTEVEKAHVDVKNKLVTTSAFMCKAPIHKASAVLVHLSRAGAKVQMFAPNSDQMHVVNHCEGKPTEEKRNVLQESARIARGDVADLAKLDVSAFDAVIIPGGFGVAKNLSDWAVKNKAFTIQPQLEKIIKAFHKAGKPLGMCCIASVLAAKVLPGCELTVGADKECDMWPYAQTACAMKEMGCKHVNTEVEKAHVDVKNKLVTTSAFMCKAPIHKVFDGIGVMVKETLKLA</sequence>
<protein>
    <submittedName>
        <fullName evidence="2">Si:ch211-153b23.5</fullName>
    </submittedName>
</protein>
<dbReference type="InParanoid" id="G3Q2N0"/>
<reference evidence="2" key="2">
    <citation type="submission" date="2025-08" db="UniProtKB">
        <authorList>
            <consortium name="Ensembl"/>
        </authorList>
    </citation>
    <scope>IDENTIFICATION</scope>
</reference>
<feature type="domain" description="DJ-1/PfpI" evidence="1">
    <location>
        <begin position="259"/>
        <end position="350"/>
    </location>
</feature>
<dbReference type="InterPro" id="IPR029062">
    <property type="entry name" value="Class_I_gatase-like"/>
</dbReference>
<dbReference type="CDD" id="cd03133">
    <property type="entry name" value="GATase1_ES1"/>
    <property type="match status" value="1"/>
</dbReference>